<feature type="chain" id="PRO_5047131869" evidence="1">
    <location>
        <begin position="36"/>
        <end position="464"/>
    </location>
</feature>
<feature type="domain" description="Trimeric autotransporter adhesin YadA-like stalk" evidence="3">
    <location>
        <begin position="356"/>
        <end position="393"/>
    </location>
</feature>
<evidence type="ECO:0000259" key="2">
    <source>
        <dbReference type="Pfam" id="PF05658"/>
    </source>
</evidence>
<comment type="caution">
    <text evidence="4">The sequence shown here is derived from an EMBL/GenBank/DDBJ whole genome shotgun (WGS) entry which is preliminary data.</text>
</comment>
<dbReference type="InterPro" id="IPR008635">
    <property type="entry name" value="Coiled_stalk_dom"/>
</dbReference>
<feature type="domain" description="Trimeric autotransporter adhesin YadA-like head" evidence="2">
    <location>
        <begin position="413"/>
        <end position="439"/>
    </location>
</feature>
<dbReference type="PROSITE" id="PS00018">
    <property type="entry name" value="EF_HAND_1"/>
    <property type="match status" value="1"/>
</dbReference>
<feature type="domain" description="Trimeric autotransporter adhesin YadA-like head" evidence="2">
    <location>
        <begin position="235"/>
        <end position="261"/>
    </location>
</feature>
<sequence length="464" mass="48321">MKNIILLVNPLTFLRILLKTLITGLLVITTGTAFAATEQPDKIQQSAVQKSSMDRGLMFQQAVGSDLAGRHIEARKLYDALKGTDLDEQISVPSAINLAAIEQFNASLKEFDGLALSRDTRVSDYAHLWQLWLTARMYTGENSALKKKLNNMASGMRMSSPTQQAIVRLYSGDGDVYDNSTHTGGTKITNVADGTAPSDAVNFSQLTETNDTVNNIYNSGTKYFHANSTGADSSATGKDSVAIGMGAVASHDNSIALGAGSVANGSTLNNAAYLVGGTATSEVNIGGRRITGVSAGAMDDDAVNVAQLKAVSNMASGTDERALKYNWVDKNGDGIVQPDEVDYSKATLAGDNGTVISNLAVGEVSATSTEAINGSQLYNVAGDTSVTYTTNNGSGVRYVRTNATGLPESDAFAKGKASTAVGYNATSTGESSVAIGQDSSASALSSIAIGKGAEADTERSVAWR</sequence>
<dbReference type="RefSeq" id="WP_218467507.1">
    <property type="nucleotide sequence ID" value="NZ_JADRCR010000013.1"/>
</dbReference>
<gene>
    <name evidence="4" type="ORF">I2494_18525</name>
</gene>
<name>A0ABS1IV99_9GAMM</name>
<feature type="domain" description="Trimeric autotransporter adhesin YadA-like stalk" evidence="3">
    <location>
        <begin position="289"/>
        <end position="318"/>
    </location>
</feature>
<proteinExistence type="predicted"/>
<feature type="signal peptide" evidence="1">
    <location>
        <begin position="1"/>
        <end position="35"/>
    </location>
</feature>
<evidence type="ECO:0000256" key="1">
    <source>
        <dbReference type="SAM" id="SignalP"/>
    </source>
</evidence>
<evidence type="ECO:0000259" key="3">
    <source>
        <dbReference type="Pfam" id="PF05662"/>
    </source>
</evidence>
<dbReference type="Pfam" id="PF05662">
    <property type="entry name" value="YadA_stalk"/>
    <property type="match status" value="3"/>
</dbReference>
<evidence type="ECO:0000313" key="5">
    <source>
        <dbReference type="Proteomes" id="UP001296921"/>
    </source>
</evidence>
<evidence type="ECO:0000313" key="4">
    <source>
        <dbReference type="EMBL" id="MBK5145673.1"/>
    </source>
</evidence>
<keyword evidence="1" id="KW-0732">Signal</keyword>
<dbReference type="Proteomes" id="UP001296921">
    <property type="component" value="Unassembled WGS sequence"/>
</dbReference>
<dbReference type="InterPro" id="IPR018247">
    <property type="entry name" value="EF_Hand_1_Ca_BS"/>
</dbReference>
<organism evidence="4 5">
    <name type="scientific">Limnobaculum allomyrinae</name>
    <dbReference type="NCBI Taxonomy" id="2791986"/>
    <lineage>
        <taxon>Bacteria</taxon>
        <taxon>Pseudomonadati</taxon>
        <taxon>Pseudomonadota</taxon>
        <taxon>Gammaproteobacteria</taxon>
        <taxon>Enterobacterales</taxon>
        <taxon>Budviciaceae</taxon>
        <taxon>Limnobaculum</taxon>
    </lineage>
</organism>
<reference evidence="4 5" key="1">
    <citation type="submission" date="2020-11" db="EMBL/GenBank/DDBJ databases">
        <title>Insectihabitans protaetiae gen. nov. sp. nov. and Insectihabitans allomyrinae sp. nov., isolated from larvae of Protaetia brevitarsis seulensis and Allomyrina dichotoma, respectively.</title>
        <authorList>
            <person name="Lee S.D."/>
            <person name="Byeon Y.-S."/>
            <person name="Kim S.-M."/>
            <person name="Yang H.L."/>
            <person name="Kim I.S."/>
        </authorList>
    </citation>
    <scope>NUCLEOTIDE SEQUENCE [LARGE SCALE GENOMIC DNA]</scope>
    <source>
        <strain evidence="4 5">BWR-B9</strain>
    </source>
</reference>
<keyword evidence="5" id="KW-1185">Reference proteome</keyword>
<dbReference type="InterPro" id="IPR008640">
    <property type="entry name" value="Adhesin_Head_dom"/>
</dbReference>
<feature type="domain" description="Trimeric autotransporter adhesin YadA-like stalk" evidence="3">
    <location>
        <begin position="187"/>
        <end position="223"/>
    </location>
</feature>
<accession>A0ABS1IV99</accession>
<feature type="domain" description="Trimeric autotransporter adhesin YadA-like head" evidence="2">
    <location>
        <begin position="441"/>
        <end position="462"/>
    </location>
</feature>
<protein>
    <submittedName>
        <fullName evidence="4">Uncharacterized protein</fullName>
    </submittedName>
</protein>
<dbReference type="Pfam" id="PF05658">
    <property type="entry name" value="YadA_head"/>
    <property type="match status" value="3"/>
</dbReference>
<dbReference type="EMBL" id="JADRCR010000013">
    <property type="protein sequence ID" value="MBK5145673.1"/>
    <property type="molecule type" value="Genomic_DNA"/>
</dbReference>